<accession>A0ACB0YJ57</accession>
<dbReference type="EMBL" id="CAVMJV010000013">
    <property type="protein sequence ID" value="CAK5048473.1"/>
    <property type="molecule type" value="Genomic_DNA"/>
</dbReference>
<comment type="caution">
    <text evidence="1">The sequence shown here is derived from an EMBL/GenBank/DDBJ whole genome shotgun (WGS) entry which is preliminary data.</text>
</comment>
<dbReference type="Proteomes" id="UP001497535">
    <property type="component" value="Unassembled WGS sequence"/>
</dbReference>
<protein>
    <submittedName>
        <fullName evidence="1">Uncharacterized protein</fullName>
    </submittedName>
</protein>
<keyword evidence="2" id="KW-1185">Reference proteome</keyword>
<organism evidence="1 2">
    <name type="scientific">Meloidogyne enterolobii</name>
    <name type="common">Root-knot nematode worm</name>
    <name type="synonym">Meloidogyne mayaguensis</name>
    <dbReference type="NCBI Taxonomy" id="390850"/>
    <lineage>
        <taxon>Eukaryota</taxon>
        <taxon>Metazoa</taxon>
        <taxon>Ecdysozoa</taxon>
        <taxon>Nematoda</taxon>
        <taxon>Chromadorea</taxon>
        <taxon>Rhabditida</taxon>
        <taxon>Tylenchina</taxon>
        <taxon>Tylenchomorpha</taxon>
        <taxon>Tylenchoidea</taxon>
        <taxon>Meloidogynidae</taxon>
        <taxon>Meloidogyninae</taxon>
        <taxon>Meloidogyne</taxon>
    </lineage>
</organism>
<proteinExistence type="predicted"/>
<evidence type="ECO:0000313" key="1">
    <source>
        <dbReference type="EMBL" id="CAK5048473.1"/>
    </source>
</evidence>
<reference evidence="1" key="1">
    <citation type="submission" date="2023-11" db="EMBL/GenBank/DDBJ databases">
        <authorList>
            <person name="Poullet M."/>
        </authorList>
    </citation>
    <scope>NUCLEOTIDE SEQUENCE</scope>
    <source>
        <strain evidence="1">E1834</strain>
    </source>
</reference>
<name>A0ACB0YJ57_MELEN</name>
<sequence>MKKRKFLHPSTRTLSLHKISKIHITNRAVRLISGVISSPTSENHREKKFQ</sequence>
<gene>
    <name evidence="1" type="ORF">MENTE1834_LOCUS12738</name>
</gene>
<evidence type="ECO:0000313" key="2">
    <source>
        <dbReference type="Proteomes" id="UP001497535"/>
    </source>
</evidence>